<dbReference type="PANTHER" id="PTHR12737">
    <property type="entry name" value="DIMETHYLARGININE DIMETHYLAMINOHYDROLASE"/>
    <property type="match status" value="1"/>
</dbReference>
<evidence type="ECO:0000256" key="2">
    <source>
        <dbReference type="ARBA" id="ARBA00022801"/>
    </source>
</evidence>
<accession>A0A5K7Z1W9</accession>
<dbReference type="Gene3D" id="3.75.10.10">
    <property type="entry name" value="L-arginine/glycine Amidinotransferase, Chain A"/>
    <property type="match status" value="1"/>
</dbReference>
<dbReference type="EMBL" id="AP021874">
    <property type="protein sequence ID" value="BBO72484.1"/>
    <property type="molecule type" value="Genomic_DNA"/>
</dbReference>
<dbReference type="KEGG" id="dalk:DSCA_64140"/>
<keyword evidence="5" id="KW-1185">Reference proteome</keyword>
<feature type="active site" description="Nucleophile" evidence="3">
    <location>
        <position position="250"/>
    </location>
</feature>
<dbReference type="Pfam" id="PF19420">
    <property type="entry name" value="DDAH_eukar"/>
    <property type="match status" value="1"/>
</dbReference>
<evidence type="ECO:0000256" key="3">
    <source>
        <dbReference type="PIRSR" id="PIRSR633199-1"/>
    </source>
</evidence>
<proteinExistence type="inferred from homology"/>
<dbReference type="AlphaFoldDB" id="A0A5K7Z1W9"/>
<name>A0A5K7Z1W9_9BACT</name>
<comment type="similarity">
    <text evidence="1">Belongs to the DDAH family.</text>
</comment>
<organism evidence="4 5">
    <name type="scientific">Desulfosarcina alkanivorans</name>
    <dbReference type="NCBI Taxonomy" id="571177"/>
    <lineage>
        <taxon>Bacteria</taxon>
        <taxon>Pseudomonadati</taxon>
        <taxon>Thermodesulfobacteriota</taxon>
        <taxon>Desulfobacteria</taxon>
        <taxon>Desulfobacterales</taxon>
        <taxon>Desulfosarcinaceae</taxon>
        <taxon>Desulfosarcina</taxon>
    </lineage>
</organism>
<evidence type="ECO:0000256" key="1">
    <source>
        <dbReference type="ARBA" id="ARBA00008532"/>
    </source>
</evidence>
<dbReference type="GO" id="GO:0006525">
    <property type="term" value="P:arginine metabolic process"/>
    <property type="evidence" value="ECO:0007669"/>
    <property type="project" value="TreeGrafter"/>
</dbReference>
<reference evidence="4 5" key="1">
    <citation type="submission" date="2019-11" db="EMBL/GenBank/DDBJ databases">
        <title>Comparative genomics of hydrocarbon-degrading Desulfosarcina strains.</title>
        <authorList>
            <person name="Watanabe M."/>
            <person name="Kojima H."/>
            <person name="Fukui M."/>
        </authorList>
    </citation>
    <scope>NUCLEOTIDE SEQUENCE [LARGE SCALE GENOMIC DNA]</scope>
    <source>
        <strain evidence="4 5">PL12</strain>
    </source>
</reference>
<dbReference type="GO" id="GO:0016597">
    <property type="term" value="F:amino acid binding"/>
    <property type="evidence" value="ECO:0007669"/>
    <property type="project" value="TreeGrafter"/>
</dbReference>
<gene>
    <name evidence="4" type="ORF">DSCA_64140</name>
</gene>
<evidence type="ECO:0000313" key="5">
    <source>
        <dbReference type="Proteomes" id="UP000427906"/>
    </source>
</evidence>
<dbReference type="SUPFAM" id="SSF55909">
    <property type="entry name" value="Pentein"/>
    <property type="match status" value="1"/>
</dbReference>
<sequence length="255" mass="27356">MLMNFTHAIARRPGEDMAAGITTSTLGTPDYHRALDQFDAYVAALNDCGITVTVLDPLTGHPDAHFVEDAAVVTPDIAVITNPGAAPRRGEVLSIAEALQPFRKTVRVQPPGTIDGGDVLMVGRHFFIGLSDRTNEKGARQLGDAVAEFGYTWTPVPVAAGLHFKSSVNAVGHDTLLTTPTFADHPALEGFHRIVISPGEDYAGNTLLVNGHLIMPAGFPHTRKKLQALAKPIIELDVSEFRKMDGGLTCLSLRF</sequence>
<keyword evidence="2 4" id="KW-0378">Hydrolase</keyword>
<dbReference type="Proteomes" id="UP000427906">
    <property type="component" value="Chromosome"/>
</dbReference>
<dbReference type="InterPro" id="IPR033199">
    <property type="entry name" value="DDAH-like"/>
</dbReference>
<dbReference type="GO" id="GO:0045429">
    <property type="term" value="P:positive regulation of nitric oxide biosynthetic process"/>
    <property type="evidence" value="ECO:0007669"/>
    <property type="project" value="TreeGrafter"/>
</dbReference>
<dbReference type="GO" id="GO:0000052">
    <property type="term" value="P:citrulline metabolic process"/>
    <property type="evidence" value="ECO:0007669"/>
    <property type="project" value="TreeGrafter"/>
</dbReference>
<dbReference type="PANTHER" id="PTHR12737:SF9">
    <property type="entry name" value="DIMETHYLARGININASE"/>
    <property type="match status" value="1"/>
</dbReference>
<evidence type="ECO:0000313" key="4">
    <source>
        <dbReference type="EMBL" id="BBO72484.1"/>
    </source>
</evidence>
<feature type="active site" description="Proton donor" evidence="3">
    <location>
        <position position="163"/>
    </location>
</feature>
<protein>
    <submittedName>
        <fullName evidence="4">Hydrolase</fullName>
    </submittedName>
</protein>
<dbReference type="GO" id="GO:0016403">
    <property type="term" value="F:dimethylargininase activity"/>
    <property type="evidence" value="ECO:0007669"/>
    <property type="project" value="TreeGrafter"/>
</dbReference>